<protein>
    <submittedName>
        <fullName evidence="2">Phosphotransferase</fullName>
    </submittedName>
</protein>
<keyword evidence="2" id="KW-0808">Transferase</keyword>
<sequence>MRSAAEPFIPTPAQADAAAASAVELDRAEELIHAALLSELLQRSVQVTHARIKPGHSVVVAHAGEDGAHGWTMLTSDQDKFGKARQRAADFGQQLQVHQRDPARGYLYSGSIWSDPALAKELHDARSSLDEAEGRPVQWQILRYNPRRRLVAVVDAGHSPKVVRVAAGGADQLLATALRWRSLGLPVTNVSPLGRRHSATIAPLWGVGDLTEYPYEPAAQRAGEAVAQLHRAPRHESCGDRPHADPAEAAAALGRIAPWLAARADQLALRCSSQLRPTLSSTAAEIHGDLSPDQVILAAAASHKVRIIDLDRAGCGHPMRDIGSWVATCRHSGTPELIDAFLAGYATGAPLEPADLDAWEAYAHLSRATDFFRHRESDWPRQTVHALNLAEEALNR</sequence>
<dbReference type="InterPro" id="IPR011009">
    <property type="entry name" value="Kinase-like_dom_sf"/>
</dbReference>
<reference evidence="2 3" key="1">
    <citation type="submission" date="2019-12" db="EMBL/GenBank/DDBJ databases">
        <title>Nesterenkonia muleiensis sp. nov., a novel actinobacterium isolated from sap of Populus euphratica.</title>
        <authorList>
            <person name="Wang R."/>
        </authorList>
    </citation>
    <scope>NUCLEOTIDE SEQUENCE [LARGE SCALE GENOMIC DNA]</scope>
    <source>
        <strain evidence="2 3">F10</strain>
    </source>
</reference>
<dbReference type="GO" id="GO:0016740">
    <property type="term" value="F:transferase activity"/>
    <property type="evidence" value="ECO:0007669"/>
    <property type="project" value="UniProtKB-KW"/>
</dbReference>
<gene>
    <name evidence="2" type="ORF">GNZ21_02900</name>
</gene>
<dbReference type="RefSeq" id="WP_157321177.1">
    <property type="nucleotide sequence ID" value="NZ_BMFX01000004.1"/>
</dbReference>
<evidence type="ECO:0000313" key="3">
    <source>
        <dbReference type="Proteomes" id="UP000460157"/>
    </source>
</evidence>
<name>A0A7K1UFS2_9MICC</name>
<comment type="caution">
    <text evidence="2">The sequence shown here is derived from an EMBL/GenBank/DDBJ whole genome shotgun (WGS) entry which is preliminary data.</text>
</comment>
<organism evidence="2 3">
    <name type="scientific">Nesterenkonia alkaliphila</name>
    <dbReference type="NCBI Taxonomy" id="1463631"/>
    <lineage>
        <taxon>Bacteria</taxon>
        <taxon>Bacillati</taxon>
        <taxon>Actinomycetota</taxon>
        <taxon>Actinomycetes</taxon>
        <taxon>Micrococcales</taxon>
        <taxon>Micrococcaceae</taxon>
        <taxon>Nesterenkonia</taxon>
    </lineage>
</organism>
<evidence type="ECO:0000259" key="1">
    <source>
        <dbReference type="Pfam" id="PF01636"/>
    </source>
</evidence>
<dbReference type="AlphaFoldDB" id="A0A7K1UFS2"/>
<dbReference type="Proteomes" id="UP000460157">
    <property type="component" value="Unassembled WGS sequence"/>
</dbReference>
<dbReference type="Gene3D" id="3.90.1200.10">
    <property type="match status" value="1"/>
</dbReference>
<dbReference type="SUPFAM" id="SSF56112">
    <property type="entry name" value="Protein kinase-like (PK-like)"/>
    <property type="match status" value="1"/>
</dbReference>
<evidence type="ECO:0000313" key="2">
    <source>
        <dbReference type="EMBL" id="MVT25318.1"/>
    </source>
</evidence>
<keyword evidence="3" id="KW-1185">Reference proteome</keyword>
<dbReference type="OrthoDB" id="581471at2"/>
<dbReference type="EMBL" id="WRPM01000021">
    <property type="protein sequence ID" value="MVT25318.1"/>
    <property type="molecule type" value="Genomic_DNA"/>
</dbReference>
<proteinExistence type="predicted"/>
<dbReference type="Pfam" id="PF01636">
    <property type="entry name" value="APH"/>
    <property type="match status" value="1"/>
</dbReference>
<feature type="domain" description="Aminoglycoside phosphotransferase" evidence="1">
    <location>
        <begin position="218"/>
        <end position="351"/>
    </location>
</feature>
<dbReference type="InterPro" id="IPR002575">
    <property type="entry name" value="Aminoglycoside_PTrfase"/>
</dbReference>
<accession>A0A7K1UFS2</accession>